<feature type="region of interest" description="Disordered" evidence="2">
    <location>
        <begin position="386"/>
        <end position="428"/>
    </location>
</feature>
<proteinExistence type="predicted"/>
<dbReference type="SUPFAM" id="SSF50729">
    <property type="entry name" value="PH domain-like"/>
    <property type="match status" value="1"/>
</dbReference>
<evidence type="ECO:0000313" key="5">
    <source>
        <dbReference type="Proteomes" id="UP001201812"/>
    </source>
</evidence>
<feature type="compositionally biased region" description="Pro residues" evidence="2">
    <location>
        <begin position="266"/>
        <end position="280"/>
    </location>
</feature>
<evidence type="ECO:0000259" key="3">
    <source>
        <dbReference type="PROSITE" id="PS01179"/>
    </source>
</evidence>
<sequence length="428" mass="47593">MNGTKEVYKTIKRSISATTSGLVNGTSKLTNSSSSSKSDIKHWIHPPELLTEGKVTYACRFLGQIEVSEPKGTHVVRDAIHAIRFRLQVNRGITGHSGSKLRKVEIQISIDGLTVSDKQTNAMLHKHPLHRISFCADDKQDKKVFSYIAKTGQTKHECFVFLSDKMAEEITLTIGEAFDLAYERFVRKRGKELEDQKQLILLRKRVAELEEENARLKAELSGYKFRNSNGGSHFDDLPNFVPSLPSTPIPPVPAILAGNKPNAGHTPPPLEPPPPQPPRRSNPAHSQSATANNPNQPDMLFTLNDLFNRERQGPDVDTKLKNLQLHAMEDLFDDEFDPRAEEKRSASEPKESITEPNKQASNNSIQDFEELLKRVDAKLSEMQAGFSSGKMASGDTGDCGTWRKDLGDMDEPQTNTPQPSCSTSNNAQ</sequence>
<comment type="caution">
    <text evidence="4">The sequence shown here is derived from an EMBL/GenBank/DDBJ whole genome shotgun (WGS) entry which is preliminary data.</text>
</comment>
<feature type="compositionally biased region" description="Polar residues" evidence="2">
    <location>
        <begin position="412"/>
        <end position="428"/>
    </location>
</feature>
<dbReference type="Pfam" id="PF00640">
    <property type="entry name" value="PID"/>
    <property type="match status" value="1"/>
</dbReference>
<dbReference type="Proteomes" id="UP001201812">
    <property type="component" value="Unassembled WGS sequence"/>
</dbReference>
<feature type="domain" description="PID" evidence="3">
    <location>
        <begin position="55"/>
        <end position="192"/>
    </location>
</feature>
<dbReference type="AlphaFoldDB" id="A0AAD4NJA2"/>
<reference evidence="4" key="1">
    <citation type="submission" date="2022-01" db="EMBL/GenBank/DDBJ databases">
        <title>Genome Sequence Resource for Two Populations of Ditylenchus destructor, the Migratory Endoparasitic Phytonematode.</title>
        <authorList>
            <person name="Zhang H."/>
            <person name="Lin R."/>
            <person name="Xie B."/>
        </authorList>
    </citation>
    <scope>NUCLEOTIDE SEQUENCE</scope>
    <source>
        <strain evidence="4">BazhouSP</strain>
    </source>
</reference>
<dbReference type="InterPro" id="IPR051133">
    <property type="entry name" value="Adapter_Engulfment-Domain"/>
</dbReference>
<gene>
    <name evidence="4" type="ORF">DdX_01470</name>
</gene>
<name>A0AAD4NJA2_9BILA</name>
<accession>A0AAD4NJA2</accession>
<feature type="compositionally biased region" description="Basic and acidic residues" evidence="2">
    <location>
        <begin position="337"/>
        <end position="353"/>
    </location>
</feature>
<keyword evidence="1" id="KW-0175">Coiled coil</keyword>
<dbReference type="EMBL" id="JAKKPZ010000001">
    <property type="protein sequence ID" value="KAI1729241.1"/>
    <property type="molecule type" value="Genomic_DNA"/>
</dbReference>
<evidence type="ECO:0000256" key="2">
    <source>
        <dbReference type="SAM" id="MobiDB-lite"/>
    </source>
</evidence>
<feature type="region of interest" description="Disordered" evidence="2">
    <location>
        <begin position="251"/>
        <end position="300"/>
    </location>
</feature>
<protein>
    <submittedName>
        <fullName evidence="4">Phosphotyrosine interaction domain (PTB/PID) domain-containing protein</fullName>
    </submittedName>
</protein>
<feature type="compositionally biased region" description="Polar residues" evidence="2">
    <location>
        <begin position="354"/>
        <end position="366"/>
    </location>
</feature>
<dbReference type="InterPro" id="IPR011993">
    <property type="entry name" value="PH-like_dom_sf"/>
</dbReference>
<evidence type="ECO:0000313" key="4">
    <source>
        <dbReference type="EMBL" id="KAI1729241.1"/>
    </source>
</evidence>
<organism evidence="4 5">
    <name type="scientific">Ditylenchus destructor</name>
    <dbReference type="NCBI Taxonomy" id="166010"/>
    <lineage>
        <taxon>Eukaryota</taxon>
        <taxon>Metazoa</taxon>
        <taxon>Ecdysozoa</taxon>
        <taxon>Nematoda</taxon>
        <taxon>Chromadorea</taxon>
        <taxon>Rhabditida</taxon>
        <taxon>Tylenchina</taxon>
        <taxon>Tylenchomorpha</taxon>
        <taxon>Sphaerularioidea</taxon>
        <taxon>Anguinidae</taxon>
        <taxon>Anguininae</taxon>
        <taxon>Ditylenchus</taxon>
    </lineage>
</organism>
<evidence type="ECO:0000256" key="1">
    <source>
        <dbReference type="SAM" id="Coils"/>
    </source>
</evidence>
<feature type="coiled-coil region" evidence="1">
    <location>
        <begin position="192"/>
        <end position="226"/>
    </location>
</feature>
<feature type="compositionally biased region" description="Polar residues" evidence="2">
    <location>
        <begin position="283"/>
        <end position="296"/>
    </location>
</feature>
<dbReference type="PANTHER" id="PTHR11232">
    <property type="entry name" value="PHOSPHOTYROSINE INTERACTION DOMAIN-CONTAINING FAMILY MEMBER"/>
    <property type="match status" value="1"/>
</dbReference>
<dbReference type="SMART" id="SM00462">
    <property type="entry name" value="PTB"/>
    <property type="match status" value="1"/>
</dbReference>
<keyword evidence="5" id="KW-1185">Reference proteome</keyword>
<dbReference type="PANTHER" id="PTHR11232:SF77">
    <property type="entry name" value="GULP PTB DOMAIN CONTAINING ENGULFMENT ADAPTOR 1"/>
    <property type="match status" value="1"/>
</dbReference>
<dbReference type="Gene3D" id="2.30.29.30">
    <property type="entry name" value="Pleckstrin-homology domain (PH domain)/Phosphotyrosine-binding domain (PTB)"/>
    <property type="match status" value="1"/>
</dbReference>
<feature type="region of interest" description="Disordered" evidence="2">
    <location>
        <begin position="331"/>
        <end position="367"/>
    </location>
</feature>
<dbReference type="PROSITE" id="PS01179">
    <property type="entry name" value="PID"/>
    <property type="match status" value="1"/>
</dbReference>
<dbReference type="InterPro" id="IPR006020">
    <property type="entry name" value="PTB/PI_dom"/>
</dbReference>